<name>A0A371EJD3_MUCPR</name>
<evidence type="ECO:0000313" key="2">
    <source>
        <dbReference type="Proteomes" id="UP000257109"/>
    </source>
</evidence>
<proteinExistence type="predicted"/>
<keyword evidence="2" id="KW-1185">Reference proteome</keyword>
<evidence type="ECO:0000313" key="1">
    <source>
        <dbReference type="EMBL" id="RDX66114.1"/>
    </source>
</evidence>
<dbReference type="Proteomes" id="UP000257109">
    <property type="component" value="Unassembled WGS sequence"/>
</dbReference>
<sequence length="63" mass="7392">MVVESSYSVHLNLAANKVKWLEVVYMFDIKQMKGENLKGYLVRFNSKTIQVNDTDKKFFVKAF</sequence>
<accession>A0A371EJD3</accession>
<protein>
    <submittedName>
        <fullName evidence="1">Uncharacterized protein</fullName>
    </submittedName>
</protein>
<dbReference type="EMBL" id="QJKJ01013587">
    <property type="protein sequence ID" value="RDX66114.1"/>
    <property type="molecule type" value="Genomic_DNA"/>
</dbReference>
<reference evidence="1" key="1">
    <citation type="submission" date="2018-05" db="EMBL/GenBank/DDBJ databases">
        <title>Draft genome of Mucuna pruriens seed.</title>
        <authorList>
            <person name="Nnadi N.E."/>
            <person name="Vos R."/>
            <person name="Hasami M.H."/>
            <person name="Devisetty U.K."/>
            <person name="Aguiy J.C."/>
        </authorList>
    </citation>
    <scope>NUCLEOTIDE SEQUENCE [LARGE SCALE GENOMIC DNA]</scope>
    <source>
        <strain evidence="1">JCA_2017</strain>
    </source>
</reference>
<dbReference type="AlphaFoldDB" id="A0A371EJD3"/>
<feature type="non-terminal residue" evidence="1">
    <location>
        <position position="63"/>
    </location>
</feature>
<comment type="caution">
    <text evidence="1">The sequence shown here is derived from an EMBL/GenBank/DDBJ whole genome shotgun (WGS) entry which is preliminary data.</text>
</comment>
<gene>
    <name evidence="1" type="ORF">CR513_55161</name>
</gene>
<organism evidence="1 2">
    <name type="scientific">Mucuna pruriens</name>
    <name type="common">Velvet bean</name>
    <name type="synonym">Dolichos pruriens</name>
    <dbReference type="NCBI Taxonomy" id="157652"/>
    <lineage>
        <taxon>Eukaryota</taxon>
        <taxon>Viridiplantae</taxon>
        <taxon>Streptophyta</taxon>
        <taxon>Embryophyta</taxon>
        <taxon>Tracheophyta</taxon>
        <taxon>Spermatophyta</taxon>
        <taxon>Magnoliopsida</taxon>
        <taxon>eudicotyledons</taxon>
        <taxon>Gunneridae</taxon>
        <taxon>Pentapetalae</taxon>
        <taxon>rosids</taxon>
        <taxon>fabids</taxon>
        <taxon>Fabales</taxon>
        <taxon>Fabaceae</taxon>
        <taxon>Papilionoideae</taxon>
        <taxon>50 kb inversion clade</taxon>
        <taxon>NPAAA clade</taxon>
        <taxon>indigoferoid/millettioid clade</taxon>
        <taxon>Phaseoleae</taxon>
        <taxon>Mucuna</taxon>
    </lineage>
</organism>